<dbReference type="KEGG" id="nli:G3M70_02420"/>
<feature type="signal peptide" evidence="1">
    <location>
        <begin position="1"/>
        <end position="20"/>
    </location>
</feature>
<dbReference type="EMBL" id="CP048685">
    <property type="protein sequence ID" value="QPJ60802.1"/>
    <property type="molecule type" value="Genomic_DNA"/>
</dbReference>
<dbReference type="Proteomes" id="UP000594688">
    <property type="component" value="Chromosome"/>
</dbReference>
<gene>
    <name evidence="2" type="ORF">G3M70_02420</name>
</gene>
<reference evidence="2 3" key="1">
    <citation type="submission" date="2020-02" db="EMBL/GenBank/DDBJ databases">
        <title>Genomic and physiological characterization of two novel Nitrospinaceae genera.</title>
        <authorList>
            <person name="Mueller A.J."/>
            <person name="Jung M.-Y."/>
            <person name="Strachan C.R."/>
            <person name="Herbold C.W."/>
            <person name="Kirkegaard R.H."/>
            <person name="Daims H."/>
        </authorList>
    </citation>
    <scope>NUCLEOTIDE SEQUENCE [LARGE SCALE GENOMIC DNA]</scope>
    <source>
        <strain evidence="2">EB</strain>
    </source>
</reference>
<accession>A0A7T0BUQ0</accession>
<evidence type="ECO:0000313" key="2">
    <source>
        <dbReference type="EMBL" id="QPJ60802.1"/>
    </source>
</evidence>
<proteinExistence type="predicted"/>
<name>A0A7T0BUQ0_9BACT</name>
<protein>
    <recommendedName>
        <fullName evidence="4">Lipoprotein</fullName>
    </recommendedName>
</protein>
<feature type="chain" id="PRO_5032338510" description="Lipoprotein" evidence="1">
    <location>
        <begin position="21"/>
        <end position="311"/>
    </location>
</feature>
<dbReference type="Gene3D" id="3.40.50.10610">
    <property type="entry name" value="ABC-type transport auxiliary lipoprotein component"/>
    <property type="match status" value="1"/>
</dbReference>
<sequence>MLIRRTLRFCLISAALFLSACTTPDIQMVRPLAEASDSSTVAVLPFTLDVELDEGERPQYIFRKVFYSYFSYLGYRDLKLEEVDRRLRKAGYKSAAAIRNIPRPELKRILGVDAVIYGRVIDANNFTAGVYAETRLEAELEFWELTADKPLWVLDHHEIELSGIATSTIVNIVQDQLNNSETDMAYYRSAEAFAVKAMKKIPDPARLHRKHVHPPKIKSLQANLRPGQKLKEGDVIEVILEGPKGLQASFDIGSARTYQVMQEIAPGVYQGSYRIMKEDRFDRALIIGRLQDKKGLIGKKILNTLVTKVNV</sequence>
<evidence type="ECO:0008006" key="4">
    <source>
        <dbReference type="Google" id="ProtNLM"/>
    </source>
</evidence>
<organism evidence="2 3">
    <name type="scientific">Candidatus Nitronauta litoralis</name>
    <dbReference type="NCBI Taxonomy" id="2705533"/>
    <lineage>
        <taxon>Bacteria</taxon>
        <taxon>Pseudomonadati</taxon>
        <taxon>Nitrospinota/Tectimicrobiota group</taxon>
        <taxon>Nitrospinota</taxon>
        <taxon>Nitrospinia</taxon>
        <taxon>Nitrospinales</taxon>
        <taxon>Nitrospinaceae</taxon>
        <taxon>Candidatus Nitronauta</taxon>
    </lineage>
</organism>
<evidence type="ECO:0000313" key="3">
    <source>
        <dbReference type="Proteomes" id="UP000594688"/>
    </source>
</evidence>
<keyword evidence="1" id="KW-0732">Signal</keyword>
<dbReference type="PROSITE" id="PS51257">
    <property type="entry name" value="PROKAR_LIPOPROTEIN"/>
    <property type="match status" value="1"/>
</dbReference>
<dbReference type="AlphaFoldDB" id="A0A7T0BUQ0"/>
<evidence type="ECO:0000256" key="1">
    <source>
        <dbReference type="SAM" id="SignalP"/>
    </source>
</evidence>